<dbReference type="SUPFAM" id="SSF52540">
    <property type="entry name" value="P-loop containing nucleoside triphosphate hydrolases"/>
    <property type="match status" value="1"/>
</dbReference>
<organism evidence="2 3">
    <name type="scientific">Boletus reticuloceps</name>
    <dbReference type="NCBI Taxonomy" id="495285"/>
    <lineage>
        <taxon>Eukaryota</taxon>
        <taxon>Fungi</taxon>
        <taxon>Dikarya</taxon>
        <taxon>Basidiomycota</taxon>
        <taxon>Agaricomycotina</taxon>
        <taxon>Agaricomycetes</taxon>
        <taxon>Agaricomycetidae</taxon>
        <taxon>Boletales</taxon>
        <taxon>Boletineae</taxon>
        <taxon>Boletaceae</taxon>
        <taxon>Boletoideae</taxon>
        <taxon>Boletus</taxon>
    </lineage>
</organism>
<reference evidence="2" key="1">
    <citation type="submission" date="2021-03" db="EMBL/GenBank/DDBJ databases">
        <title>Evolutionary innovations through gain and loss of genes in the ectomycorrhizal Boletales.</title>
        <authorList>
            <person name="Wu G."/>
            <person name="Miyauchi S."/>
            <person name="Morin E."/>
            <person name="Yang Z.-L."/>
            <person name="Xu J."/>
            <person name="Martin F.M."/>
        </authorList>
    </citation>
    <scope>NUCLEOTIDE SEQUENCE</scope>
    <source>
        <strain evidence="2">BR01</strain>
    </source>
</reference>
<comment type="caution">
    <text evidence="2">The sequence shown here is derived from an EMBL/GenBank/DDBJ whole genome shotgun (WGS) entry which is preliminary data.</text>
</comment>
<dbReference type="CDD" id="cd00882">
    <property type="entry name" value="Ras_like_GTPase"/>
    <property type="match status" value="1"/>
</dbReference>
<dbReference type="EMBL" id="JAGFBS010000007">
    <property type="protein sequence ID" value="KAG6378098.1"/>
    <property type="molecule type" value="Genomic_DNA"/>
</dbReference>
<name>A0A8I3AAJ6_9AGAM</name>
<feature type="domain" description="G" evidence="1">
    <location>
        <begin position="46"/>
        <end position="119"/>
    </location>
</feature>
<evidence type="ECO:0000259" key="1">
    <source>
        <dbReference type="Pfam" id="PF01926"/>
    </source>
</evidence>
<keyword evidence="2" id="KW-0378">Hydrolase</keyword>
<dbReference type="Proteomes" id="UP000683000">
    <property type="component" value="Unassembled WGS sequence"/>
</dbReference>
<protein>
    <submittedName>
        <fullName evidence="2">P-loop containing nucleoside triphosphate hydrolase protein</fullName>
    </submittedName>
</protein>
<dbReference type="GO" id="GO:0016787">
    <property type="term" value="F:hydrolase activity"/>
    <property type="evidence" value="ECO:0007669"/>
    <property type="project" value="UniProtKB-KW"/>
</dbReference>
<accession>A0A8I3AAJ6</accession>
<dbReference type="AlphaFoldDB" id="A0A8I3AAJ6"/>
<dbReference type="GO" id="GO:0005525">
    <property type="term" value="F:GTP binding"/>
    <property type="evidence" value="ECO:0007669"/>
    <property type="project" value="InterPro"/>
</dbReference>
<dbReference type="InterPro" id="IPR006073">
    <property type="entry name" value="GTP-bd"/>
</dbReference>
<evidence type="ECO:0000313" key="2">
    <source>
        <dbReference type="EMBL" id="KAG6378098.1"/>
    </source>
</evidence>
<dbReference type="OrthoDB" id="8954335at2759"/>
<dbReference type="Gene3D" id="3.40.50.300">
    <property type="entry name" value="P-loop containing nucleotide triphosphate hydrolases"/>
    <property type="match status" value="1"/>
</dbReference>
<evidence type="ECO:0000313" key="3">
    <source>
        <dbReference type="Proteomes" id="UP000683000"/>
    </source>
</evidence>
<dbReference type="Pfam" id="PF01926">
    <property type="entry name" value="MMR_HSR1"/>
    <property type="match status" value="1"/>
</dbReference>
<gene>
    <name evidence="2" type="ORF">JVT61DRAFT_13781</name>
</gene>
<dbReference type="InterPro" id="IPR027417">
    <property type="entry name" value="P-loop_NTPase"/>
</dbReference>
<proteinExistence type="predicted"/>
<keyword evidence="3" id="KW-1185">Reference proteome</keyword>
<sequence length="334" mass="37566">MSDTYHSAATVSPIDSSVLGHLPAAMRPDSICSSPTSSERPIRRNVLIVGDVGVGKSSLVNLISGRDVATTSSGAKSCTLQSQEYVVPLDGVEFALHDTAGLHEAQGKMKKAEYLDVIYQAYALISRLERSGGINLLVFCMKGGRVSITMQQTYNLFVKVFCHRQVPVVIVVTHLEMYDSMEQWWSENEKAVMEYGLRSHGHACITTTRGYKNIFSDKYDQSKEIIRKFLLEYSGRVTWQEERASWVKRVVLHMRGWLSPRRVKQLDGSDLRKKLTKRCGFSAEDAESVAQRIEQTRRVSADVPEEDKSWFDKKFGADSSSCVSLPVVSYHREI</sequence>